<feature type="compositionally biased region" description="Polar residues" evidence="14">
    <location>
        <begin position="730"/>
        <end position="743"/>
    </location>
</feature>
<dbReference type="GO" id="GO:0005819">
    <property type="term" value="C:spindle"/>
    <property type="evidence" value="ECO:0007669"/>
    <property type="project" value="UniProtKB-ARBA"/>
</dbReference>
<dbReference type="InterPro" id="IPR027417">
    <property type="entry name" value="P-loop_NTPase"/>
</dbReference>
<evidence type="ECO:0000313" key="16">
    <source>
        <dbReference type="EMBL" id="KAJ1131737.1"/>
    </source>
</evidence>
<dbReference type="PANTHER" id="PTHR47968:SF71">
    <property type="entry name" value="KINESIN-LIKE PROTEIN"/>
    <property type="match status" value="1"/>
</dbReference>
<evidence type="ECO:0000256" key="6">
    <source>
        <dbReference type="ARBA" id="ARBA00022840"/>
    </source>
</evidence>
<keyword evidence="4 12" id="KW-0493">Microtubule</keyword>
<evidence type="ECO:0000256" key="1">
    <source>
        <dbReference type="ARBA" id="ARBA00004123"/>
    </source>
</evidence>
<dbReference type="GO" id="GO:0003777">
    <property type="term" value="F:microtubule motor activity"/>
    <property type="evidence" value="ECO:0007669"/>
    <property type="project" value="InterPro"/>
</dbReference>
<evidence type="ECO:0000256" key="10">
    <source>
        <dbReference type="ARBA" id="ARBA00023242"/>
    </source>
</evidence>
<name>A0AAV7PWT8_PLEWA</name>
<keyword evidence="5 11" id="KW-0547">Nucleotide-binding</keyword>
<dbReference type="GO" id="GO:0007018">
    <property type="term" value="P:microtubule-based movement"/>
    <property type="evidence" value="ECO:0007669"/>
    <property type="project" value="InterPro"/>
</dbReference>
<feature type="region of interest" description="Disordered" evidence="14">
    <location>
        <begin position="957"/>
        <end position="976"/>
    </location>
</feature>
<evidence type="ECO:0000256" key="4">
    <source>
        <dbReference type="ARBA" id="ARBA00022701"/>
    </source>
</evidence>
<comment type="subcellular location">
    <subcellularLocation>
        <location evidence="2">Cytoplasm</location>
        <location evidence="2">Cytoskeleton</location>
    </subcellularLocation>
    <subcellularLocation>
        <location evidence="1">Nucleus</location>
    </subcellularLocation>
</comment>
<dbReference type="GO" id="GO:0005634">
    <property type="term" value="C:nucleus"/>
    <property type="evidence" value="ECO:0007669"/>
    <property type="project" value="UniProtKB-SubCell"/>
</dbReference>
<evidence type="ECO:0000256" key="12">
    <source>
        <dbReference type="RuleBase" id="RU000394"/>
    </source>
</evidence>
<keyword evidence="10" id="KW-0539">Nucleus</keyword>
<dbReference type="PANTHER" id="PTHR47968">
    <property type="entry name" value="CENTROMERE PROTEIN E"/>
    <property type="match status" value="1"/>
</dbReference>
<dbReference type="Gene3D" id="3.40.850.10">
    <property type="entry name" value="Kinesin motor domain"/>
    <property type="match status" value="1"/>
</dbReference>
<evidence type="ECO:0000256" key="3">
    <source>
        <dbReference type="ARBA" id="ARBA00022490"/>
    </source>
</evidence>
<feature type="compositionally biased region" description="Low complexity" evidence="14">
    <location>
        <begin position="777"/>
        <end position="786"/>
    </location>
</feature>
<comment type="similarity">
    <text evidence="11 12">Belongs to the TRAFAC class myosin-kinesin ATPase superfamily. Kinesin family.</text>
</comment>
<feature type="domain" description="Kinesin motor" evidence="15">
    <location>
        <begin position="85"/>
        <end position="428"/>
    </location>
</feature>
<dbReference type="EMBL" id="JANPWB010000011">
    <property type="protein sequence ID" value="KAJ1131737.1"/>
    <property type="molecule type" value="Genomic_DNA"/>
</dbReference>
<evidence type="ECO:0000256" key="8">
    <source>
        <dbReference type="ARBA" id="ARBA00023175"/>
    </source>
</evidence>
<feature type="region of interest" description="Disordered" evidence="14">
    <location>
        <begin position="635"/>
        <end position="669"/>
    </location>
</feature>
<keyword evidence="6 11" id="KW-0067">ATP-binding</keyword>
<evidence type="ECO:0000256" key="11">
    <source>
        <dbReference type="PROSITE-ProRule" id="PRU00283"/>
    </source>
</evidence>
<dbReference type="PROSITE" id="PS00411">
    <property type="entry name" value="KINESIN_MOTOR_1"/>
    <property type="match status" value="1"/>
</dbReference>
<dbReference type="CDD" id="cd01370">
    <property type="entry name" value="KISc_KIP3_like"/>
    <property type="match status" value="1"/>
</dbReference>
<feature type="region of interest" description="Disordered" evidence="14">
    <location>
        <begin position="526"/>
        <end position="562"/>
    </location>
</feature>
<evidence type="ECO:0000256" key="7">
    <source>
        <dbReference type="ARBA" id="ARBA00023054"/>
    </source>
</evidence>
<proteinExistence type="inferred from homology"/>
<evidence type="ECO:0000256" key="13">
    <source>
        <dbReference type="SAM" id="Coils"/>
    </source>
</evidence>
<keyword evidence="7 13" id="KW-0175">Coiled coil</keyword>
<dbReference type="SUPFAM" id="SSF52540">
    <property type="entry name" value="P-loop containing nucleoside triphosphate hydrolases"/>
    <property type="match status" value="1"/>
</dbReference>
<sequence>MLTLVPVVKGSNAQTSRGGLRILREELSCCWGRRNYRAVRELCSSRSRQFEETGLYLKKNPAASSVCVCGCGMAAPEDLNPSEGNVSVVVRVRPPNHREQEGNQQAVVQVVDRSMLVFDPEESDQASVFAGLRNHEGPKRKCKDLKFMFDHVFGETSSQQEVFQHTTKDILDGVLNGYNCSVFAYGATGAGKTHTMLGTEMDPGVMFLTMVELYRRIEEIKEEKLCEVLISYLEVYNEQIQDLLQPKGFLAIREDPQKGVVVQGLSLHQPESAEQLLQMLANGNKNRTQHPTDANATSSRSHAVFQIYVKQQDRAAGINRDLRVAKMSLIDLAGSERASSTNAKGDRQREGANINRSLLALINVINALADAKSKKPHIPYRDSKLTRLLKDSIGGNCRTVMIAAISPSHLSYDDTYNTLKYANRAKEIKLSLKSNVISFDCHISKYAAVCEELKAEVAELRQRLYTYERVGAAIHEEHAAVVPETCLQERVLCSLEESNQDVQVPQEAACEVLQVAGARVREFSTQTSARKCDQKPAGLSEDAKKAEQEPPPSPKYRSRLRPRNAALRREALQKSHSEHKPQNEDRIERLMCALLRLVRRQKSALEAANLQTPEMKAEFEVLEQLVQREKGALLRDEDTGQHPGKMSQTLQQTSKENGQSGGATMLETLSPSRGQLPMERAKFPNQVALKNTAEVRPLLKRCRREILPDCSPTLESPIVPVKKRRKCDGSPSSKVGTIVSTPEGQLKRPRKSLIPGPGRGSLSKALTALPFDSSSSSSTTLILPESPSKKTPLCTPKHTSGSTPKHCPATVTKCRLPLTTSAIQNCATVQKAPLPMRDLNTTFDLPEEGWPSSLMDKTVILGPSAFPGWENIGCNLGKADGSTVHRHEVAVFTMKGPSVSRSSAPQPLSTVKKSGAQRRRRSISISTSKSIGGPYNQSRIARLHSSTVKKVNTIVERPSRSPRLQTDRKTRKGPVPFGRALSIIPAIKSLQFAKSS</sequence>
<dbReference type="Proteomes" id="UP001066276">
    <property type="component" value="Chromosome 7"/>
</dbReference>
<comment type="caution">
    <text evidence="16">The sequence shown here is derived from an EMBL/GenBank/DDBJ whole genome shotgun (WGS) entry which is preliminary data.</text>
</comment>
<feature type="coiled-coil region" evidence="13">
    <location>
        <begin position="443"/>
        <end position="470"/>
    </location>
</feature>
<keyword evidence="3" id="KW-0963">Cytoplasm</keyword>
<reference evidence="16" key="1">
    <citation type="journal article" date="2022" name="bioRxiv">
        <title>Sequencing and chromosome-scale assembly of the giantPleurodeles waltlgenome.</title>
        <authorList>
            <person name="Brown T."/>
            <person name="Elewa A."/>
            <person name="Iarovenko S."/>
            <person name="Subramanian E."/>
            <person name="Araus A.J."/>
            <person name="Petzold A."/>
            <person name="Susuki M."/>
            <person name="Suzuki K.-i.T."/>
            <person name="Hayashi T."/>
            <person name="Toyoda A."/>
            <person name="Oliveira C."/>
            <person name="Osipova E."/>
            <person name="Leigh N.D."/>
            <person name="Simon A."/>
            <person name="Yun M.H."/>
        </authorList>
    </citation>
    <scope>NUCLEOTIDE SEQUENCE</scope>
    <source>
        <strain evidence="16">20211129_DDA</strain>
        <tissue evidence="16">Liver</tissue>
    </source>
</reference>
<evidence type="ECO:0000256" key="14">
    <source>
        <dbReference type="SAM" id="MobiDB-lite"/>
    </source>
</evidence>
<dbReference type="FunFam" id="3.40.850.10:FF:000027">
    <property type="entry name" value="Kinesin-like protein"/>
    <property type="match status" value="1"/>
</dbReference>
<feature type="region of interest" description="Disordered" evidence="14">
    <location>
        <begin position="777"/>
        <end position="807"/>
    </location>
</feature>
<accession>A0AAV7PWT8</accession>
<protein>
    <recommendedName>
        <fullName evidence="12">Kinesin-like protein</fullName>
    </recommendedName>
</protein>
<evidence type="ECO:0000259" key="15">
    <source>
        <dbReference type="PROSITE" id="PS50067"/>
    </source>
</evidence>
<dbReference type="Pfam" id="PF00225">
    <property type="entry name" value="Kinesin"/>
    <property type="match status" value="1"/>
</dbReference>
<keyword evidence="9" id="KW-0206">Cytoskeleton</keyword>
<dbReference type="InterPro" id="IPR036961">
    <property type="entry name" value="Kinesin_motor_dom_sf"/>
</dbReference>
<gene>
    <name evidence="16" type="ORF">NDU88_010070</name>
</gene>
<dbReference type="InterPro" id="IPR027640">
    <property type="entry name" value="Kinesin-like_fam"/>
</dbReference>
<dbReference type="PRINTS" id="PR00380">
    <property type="entry name" value="KINESINHEAVY"/>
</dbReference>
<evidence type="ECO:0000256" key="9">
    <source>
        <dbReference type="ARBA" id="ARBA00023212"/>
    </source>
</evidence>
<dbReference type="InterPro" id="IPR019821">
    <property type="entry name" value="Kinesin_motor_CS"/>
</dbReference>
<feature type="compositionally biased region" description="Polar residues" evidence="14">
    <location>
        <begin position="646"/>
        <end position="658"/>
    </location>
</feature>
<dbReference type="PROSITE" id="PS50067">
    <property type="entry name" value="KINESIN_MOTOR_2"/>
    <property type="match status" value="1"/>
</dbReference>
<keyword evidence="8 11" id="KW-0505">Motor protein</keyword>
<dbReference type="GO" id="GO:0008017">
    <property type="term" value="F:microtubule binding"/>
    <property type="evidence" value="ECO:0007669"/>
    <property type="project" value="InterPro"/>
</dbReference>
<keyword evidence="17" id="KW-1185">Reference proteome</keyword>
<dbReference type="GO" id="GO:0005524">
    <property type="term" value="F:ATP binding"/>
    <property type="evidence" value="ECO:0007669"/>
    <property type="project" value="UniProtKB-UniRule"/>
</dbReference>
<dbReference type="GO" id="GO:0005874">
    <property type="term" value="C:microtubule"/>
    <property type="evidence" value="ECO:0007669"/>
    <property type="project" value="UniProtKB-KW"/>
</dbReference>
<dbReference type="InterPro" id="IPR001752">
    <property type="entry name" value="Kinesin_motor_dom"/>
</dbReference>
<feature type="compositionally biased region" description="Polar residues" evidence="14">
    <location>
        <begin position="899"/>
        <end position="912"/>
    </location>
</feature>
<feature type="region of interest" description="Disordered" evidence="14">
    <location>
        <begin position="896"/>
        <end position="937"/>
    </location>
</feature>
<dbReference type="GO" id="GO:0000278">
    <property type="term" value="P:mitotic cell cycle"/>
    <property type="evidence" value="ECO:0007669"/>
    <property type="project" value="UniProtKB-ARBA"/>
</dbReference>
<feature type="binding site" evidence="11">
    <location>
        <begin position="186"/>
        <end position="193"/>
    </location>
    <ligand>
        <name>ATP</name>
        <dbReference type="ChEBI" id="CHEBI:30616"/>
    </ligand>
</feature>
<evidence type="ECO:0000256" key="5">
    <source>
        <dbReference type="ARBA" id="ARBA00022741"/>
    </source>
</evidence>
<evidence type="ECO:0000256" key="2">
    <source>
        <dbReference type="ARBA" id="ARBA00004245"/>
    </source>
</evidence>
<evidence type="ECO:0000313" key="17">
    <source>
        <dbReference type="Proteomes" id="UP001066276"/>
    </source>
</evidence>
<feature type="region of interest" description="Disordered" evidence="14">
    <location>
        <begin position="723"/>
        <end position="760"/>
    </location>
</feature>
<dbReference type="AlphaFoldDB" id="A0AAV7PWT8"/>
<dbReference type="SMART" id="SM00129">
    <property type="entry name" value="KISc"/>
    <property type="match status" value="1"/>
</dbReference>
<organism evidence="16 17">
    <name type="scientific">Pleurodeles waltl</name>
    <name type="common">Iberian ribbed newt</name>
    <dbReference type="NCBI Taxonomy" id="8319"/>
    <lineage>
        <taxon>Eukaryota</taxon>
        <taxon>Metazoa</taxon>
        <taxon>Chordata</taxon>
        <taxon>Craniata</taxon>
        <taxon>Vertebrata</taxon>
        <taxon>Euteleostomi</taxon>
        <taxon>Amphibia</taxon>
        <taxon>Batrachia</taxon>
        <taxon>Caudata</taxon>
        <taxon>Salamandroidea</taxon>
        <taxon>Salamandridae</taxon>
        <taxon>Pleurodelinae</taxon>
        <taxon>Pleurodeles</taxon>
    </lineage>
</organism>